<dbReference type="EMBL" id="CP048788">
    <property type="protein sequence ID" value="QJF49745.1"/>
    <property type="molecule type" value="Genomic_DNA"/>
</dbReference>
<protein>
    <submittedName>
        <fullName evidence="4">Hpt domain-containing protein</fullName>
    </submittedName>
</protein>
<sequence length="111" mass="12331">MIDWDRVCALQSEVGAEDFDEVIELFLEEVDGEIDGLPGSPRETLAERLHFLKGSALNLGFRKFSELCRDGESKVAGSDTVDVPGLVACYQQSRAYFLNEVAERTSDQSKL</sequence>
<dbReference type="GO" id="GO:0004672">
    <property type="term" value="F:protein kinase activity"/>
    <property type="evidence" value="ECO:0007669"/>
    <property type="project" value="UniProtKB-ARBA"/>
</dbReference>
<reference evidence="4 5" key="1">
    <citation type="submission" date="2020-02" db="EMBL/GenBank/DDBJ databases">
        <title>Genome sequence of Roseobacter ponti.</title>
        <authorList>
            <person name="Hollensteiner J."/>
            <person name="Schneider D."/>
            <person name="Poehlein A."/>
            <person name="Daniel R."/>
        </authorList>
    </citation>
    <scope>NUCLEOTIDE SEQUENCE [LARGE SCALE GENOMIC DNA]</scope>
    <source>
        <strain evidence="4 5">DSM 106830</strain>
    </source>
</reference>
<feature type="domain" description="HPt" evidence="3">
    <location>
        <begin position="11"/>
        <end position="111"/>
    </location>
</feature>
<evidence type="ECO:0000259" key="3">
    <source>
        <dbReference type="PROSITE" id="PS50894"/>
    </source>
</evidence>
<dbReference type="KEGG" id="rpon:G3256_00475"/>
<dbReference type="RefSeq" id="WP_169638969.1">
    <property type="nucleotide sequence ID" value="NZ_CP048788.1"/>
</dbReference>
<dbReference type="GO" id="GO:0000160">
    <property type="term" value="P:phosphorelay signal transduction system"/>
    <property type="evidence" value="ECO:0007669"/>
    <property type="project" value="UniProtKB-KW"/>
</dbReference>
<evidence type="ECO:0000256" key="2">
    <source>
        <dbReference type="PROSITE-ProRule" id="PRU00110"/>
    </source>
</evidence>
<evidence type="ECO:0000256" key="1">
    <source>
        <dbReference type="ARBA" id="ARBA00023012"/>
    </source>
</evidence>
<dbReference type="InterPro" id="IPR036641">
    <property type="entry name" value="HPT_dom_sf"/>
</dbReference>
<organism evidence="4 5">
    <name type="scientific">Roseobacter ponti</name>
    <dbReference type="NCBI Taxonomy" id="1891787"/>
    <lineage>
        <taxon>Bacteria</taxon>
        <taxon>Pseudomonadati</taxon>
        <taxon>Pseudomonadota</taxon>
        <taxon>Alphaproteobacteria</taxon>
        <taxon>Rhodobacterales</taxon>
        <taxon>Roseobacteraceae</taxon>
        <taxon>Roseobacter</taxon>
    </lineage>
</organism>
<dbReference type="AlphaFoldDB" id="A0A858SLY7"/>
<dbReference type="Proteomes" id="UP000503308">
    <property type="component" value="Chromosome"/>
</dbReference>
<dbReference type="Pfam" id="PF01627">
    <property type="entry name" value="Hpt"/>
    <property type="match status" value="1"/>
</dbReference>
<dbReference type="PROSITE" id="PS50894">
    <property type="entry name" value="HPT"/>
    <property type="match status" value="1"/>
</dbReference>
<name>A0A858SLY7_9RHOB</name>
<dbReference type="Gene3D" id="1.20.120.160">
    <property type="entry name" value="HPT domain"/>
    <property type="match status" value="1"/>
</dbReference>
<evidence type="ECO:0000313" key="5">
    <source>
        <dbReference type="Proteomes" id="UP000503308"/>
    </source>
</evidence>
<dbReference type="InterPro" id="IPR008207">
    <property type="entry name" value="Sig_transdc_His_kin_Hpt_dom"/>
</dbReference>
<gene>
    <name evidence="4" type="ORF">G3256_00475</name>
</gene>
<keyword evidence="5" id="KW-1185">Reference proteome</keyword>
<proteinExistence type="predicted"/>
<dbReference type="SUPFAM" id="SSF47226">
    <property type="entry name" value="Histidine-containing phosphotransfer domain, HPT domain"/>
    <property type="match status" value="1"/>
</dbReference>
<feature type="modified residue" description="Phosphohistidine" evidence="2">
    <location>
        <position position="50"/>
    </location>
</feature>
<keyword evidence="1" id="KW-0902">Two-component regulatory system</keyword>
<evidence type="ECO:0000313" key="4">
    <source>
        <dbReference type="EMBL" id="QJF49745.1"/>
    </source>
</evidence>
<keyword evidence="2" id="KW-0597">Phosphoprotein</keyword>
<accession>A0A858SLY7</accession>